<accession>A0A5B7EXZ8</accession>
<protein>
    <submittedName>
        <fullName evidence="2">Uncharacterized protein</fullName>
    </submittedName>
</protein>
<dbReference type="AlphaFoldDB" id="A0A5B7EXZ8"/>
<gene>
    <name evidence="2" type="ORF">E2C01_031577</name>
</gene>
<evidence type="ECO:0000313" key="2">
    <source>
        <dbReference type="EMBL" id="MPC38076.1"/>
    </source>
</evidence>
<organism evidence="2 3">
    <name type="scientific">Portunus trituberculatus</name>
    <name type="common">Swimming crab</name>
    <name type="synonym">Neptunus trituberculatus</name>
    <dbReference type="NCBI Taxonomy" id="210409"/>
    <lineage>
        <taxon>Eukaryota</taxon>
        <taxon>Metazoa</taxon>
        <taxon>Ecdysozoa</taxon>
        <taxon>Arthropoda</taxon>
        <taxon>Crustacea</taxon>
        <taxon>Multicrustacea</taxon>
        <taxon>Malacostraca</taxon>
        <taxon>Eumalacostraca</taxon>
        <taxon>Eucarida</taxon>
        <taxon>Decapoda</taxon>
        <taxon>Pleocyemata</taxon>
        <taxon>Brachyura</taxon>
        <taxon>Eubrachyura</taxon>
        <taxon>Portunoidea</taxon>
        <taxon>Portunidae</taxon>
        <taxon>Portuninae</taxon>
        <taxon>Portunus</taxon>
    </lineage>
</organism>
<proteinExistence type="predicted"/>
<feature type="compositionally biased region" description="Acidic residues" evidence="1">
    <location>
        <begin position="33"/>
        <end position="43"/>
    </location>
</feature>
<name>A0A5B7EXZ8_PORTR</name>
<dbReference type="Proteomes" id="UP000324222">
    <property type="component" value="Unassembled WGS sequence"/>
</dbReference>
<dbReference type="EMBL" id="VSRR010003968">
    <property type="protein sequence ID" value="MPC38076.1"/>
    <property type="molecule type" value="Genomic_DNA"/>
</dbReference>
<feature type="region of interest" description="Disordered" evidence="1">
    <location>
        <begin position="31"/>
        <end position="57"/>
    </location>
</feature>
<keyword evidence="3" id="KW-1185">Reference proteome</keyword>
<reference evidence="2 3" key="1">
    <citation type="submission" date="2019-05" db="EMBL/GenBank/DDBJ databases">
        <title>Another draft genome of Portunus trituberculatus and its Hox gene families provides insights of decapod evolution.</title>
        <authorList>
            <person name="Jeong J.-H."/>
            <person name="Song I."/>
            <person name="Kim S."/>
            <person name="Choi T."/>
            <person name="Kim D."/>
            <person name="Ryu S."/>
            <person name="Kim W."/>
        </authorList>
    </citation>
    <scope>NUCLEOTIDE SEQUENCE [LARGE SCALE GENOMIC DNA]</scope>
    <source>
        <tissue evidence="2">Muscle</tissue>
    </source>
</reference>
<evidence type="ECO:0000313" key="3">
    <source>
        <dbReference type="Proteomes" id="UP000324222"/>
    </source>
</evidence>
<sequence length="74" mass="8416">MLVLKQQHRAALHSLVARLGGGRCRDKRRVWKEEDDDNEDNGDDEKKKEIKTESNNTIATPAITNTTITINNNK</sequence>
<comment type="caution">
    <text evidence="2">The sequence shown here is derived from an EMBL/GenBank/DDBJ whole genome shotgun (WGS) entry which is preliminary data.</text>
</comment>
<evidence type="ECO:0000256" key="1">
    <source>
        <dbReference type="SAM" id="MobiDB-lite"/>
    </source>
</evidence>